<comment type="catalytic activity">
    <reaction evidence="7">
        <text>betaine aldehyde + NAD(+) + H2O = glycine betaine + NADH + 2 H(+)</text>
        <dbReference type="Rhea" id="RHEA:15305"/>
        <dbReference type="ChEBI" id="CHEBI:15377"/>
        <dbReference type="ChEBI" id="CHEBI:15378"/>
        <dbReference type="ChEBI" id="CHEBI:15710"/>
        <dbReference type="ChEBI" id="CHEBI:17750"/>
        <dbReference type="ChEBI" id="CHEBI:57540"/>
        <dbReference type="ChEBI" id="CHEBI:57945"/>
        <dbReference type="EC" id="1.2.1.8"/>
    </reaction>
</comment>
<evidence type="ECO:0000313" key="14">
    <source>
        <dbReference type="Proteomes" id="UP000254626"/>
    </source>
</evidence>
<dbReference type="AlphaFoldDB" id="A0AAX2LWD7"/>
<keyword evidence="13" id="KW-1185">Reference proteome</keyword>
<keyword evidence="6 7" id="KW-0558">Oxidation</keyword>
<name>A0AAX2LWD7_VIBFL</name>
<feature type="active site" description="Proton acceptor" evidence="7">
    <location>
        <position position="247"/>
    </location>
</feature>
<feature type="binding site" evidence="7">
    <location>
        <position position="241"/>
    </location>
    <ligand>
        <name>K(+)</name>
        <dbReference type="ChEBI" id="CHEBI:29103"/>
        <label>2</label>
    </ligand>
</feature>
<keyword evidence="2 7" id="KW-0479">Metal-binding</keyword>
<evidence type="ECO:0000256" key="9">
    <source>
        <dbReference type="RuleBase" id="RU003345"/>
    </source>
</evidence>
<reference evidence="12 14" key="3">
    <citation type="submission" date="2018-06" db="EMBL/GenBank/DDBJ databases">
        <authorList>
            <consortium name="Pathogen Informatics"/>
            <person name="Doyle S."/>
        </authorList>
    </citation>
    <scope>NUCLEOTIDE SEQUENCE [LARGE SCALE GENOMIC DNA]</scope>
    <source>
        <strain evidence="12 14">NCTC11327</strain>
    </source>
</reference>
<dbReference type="InterPro" id="IPR016163">
    <property type="entry name" value="Ald_DH_C"/>
</dbReference>
<accession>A0AAX2LWD7</accession>
<proteinExistence type="inferred from homology"/>
<feature type="binding site" evidence="7">
    <location>
        <position position="382"/>
    </location>
    <ligand>
        <name>NAD(+)</name>
        <dbReference type="ChEBI" id="CHEBI:57540"/>
    </ligand>
</feature>
<feature type="binding site" evidence="7">
    <location>
        <position position="249"/>
    </location>
    <ligand>
        <name>NAD(+)</name>
        <dbReference type="ChEBI" id="CHEBI:57540"/>
    </ligand>
</feature>
<keyword evidence="3 7" id="KW-0630">Potassium</keyword>
<dbReference type="PANTHER" id="PTHR11699">
    <property type="entry name" value="ALDEHYDE DEHYDROGENASE-RELATED"/>
    <property type="match status" value="1"/>
</dbReference>
<dbReference type="InterPro" id="IPR016162">
    <property type="entry name" value="Ald_DH_N"/>
</dbReference>
<evidence type="ECO:0000256" key="1">
    <source>
        <dbReference type="ARBA" id="ARBA00009986"/>
    </source>
</evidence>
<dbReference type="EMBL" id="CP014035">
    <property type="protein sequence ID" value="AMF95733.1"/>
    <property type="molecule type" value="Genomic_DNA"/>
</dbReference>
<dbReference type="Proteomes" id="UP000254626">
    <property type="component" value="Unassembled WGS sequence"/>
</dbReference>
<keyword evidence="7" id="KW-0521">NADP</keyword>
<dbReference type="GO" id="GO:0046872">
    <property type="term" value="F:metal ion binding"/>
    <property type="evidence" value="ECO:0007669"/>
    <property type="project" value="UniProtKB-KW"/>
</dbReference>
<dbReference type="EC" id="1.2.1.8" evidence="7"/>
<comment type="similarity">
    <text evidence="1 7 9">Belongs to the aldehyde dehydrogenase family.</text>
</comment>
<evidence type="ECO:0000313" key="11">
    <source>
        <dbReference type="EMBL" id="AMF95733.1"/>
    </source>
</evidence>
<evidence type="ECO:0000256" key="3">
    <source>
        <dbReference type="ARBA" id="ARBA00022958"/>
    </source>
</evidence>
<dbReference type="HAMAP" id="MF_00804">
    <property type="entry name" value="BADH"/>
    <property type="match status" value="1"/>
</dbReference>
<evidence type="ECO:0000259" key="10">
    <source>
        <dbReference type="Pfam" id="PF00171"/>
    </source>
</evidence>
<comment type="caution">
    <text evidence="7">Lacks conserved residue(s) required for the propagation of feature annotation.</text>
</comment>
<feature type="active site" description="Charge relay system" evidence="7">
    <location>
        <position position="159"/>
    </location>
</feature>
<evidence type="ECO:0000256" key="6">
    <source>
        <dbReference type="ARBA" id="ARBA00023097"/>
    </source>
</evidence>
<feature type="modified residue" description="Cysteine sulfenic acid (-SOH)" evidence="7">
    <location>
        <position position="281"/>
    </location>
</feature>
<dbReference type="FunFam" id="3.40.605.10:FF:000026">
    <property type="entry name" value="Aldehyde dehydrogenase, putative"/>
    <property type="match status" value="1"/>
</dbReference>
<dbReference type="GO" id="GO:0008802">
    <property type="term" value="F:betaine-aldehyde dehydrogenase (NAD+) activity"/>
    <property type="evidence" value="ECO:0007669"/>
    <property type="project" value="UniProtKB-UniRule"/>
</dbReference>
<evidence type="ECO:0000256" key="5">
    <source>
        <dbReference type="ARBA" id="ARBA00023027"/>
    </source>
</evidence>
<gene>
    <name evidence="7 12" type="primary">betB</name>
    <name evidence="11" type="ORF">AL536_20525</name>
    <name evidence="12" type="ORF">NCTC11327_02870</name>
</gene>
<feature type="active site" description="Charge relay system" evidence="7">
    <location>
        <position position="459"/>
    </location>
</feature>
<reference evidence="13" key="1">
    <citation type="submission" date="2015-12" db="EMBL/GenBank/DDBJ databases">
        <title>FDA dAtabase for Regulatory Grade micrObial Sequences (FDA-ARGOS): Supporting development and validation of Infectious Disease Dx tests.</title>
        <authorList>
            <person name="Hoffmann M."/>
            <person name="Allard M."/>
            <person name="Evans P."/>
            <person name="Brown E."/>
            <person name="Tallon L.J."/>
            <person name="Sadzewicz L."/>
            <person name="Sengamalay N."/>
            <person name="Ott S."/>
            <person name="Godinez A."/>
            <person name="Nagaraj S."/>
            <person name="Vyas G."/>
            <person name="Aluvathingal J."/>
            <person name="Nadendla S."/>
            <person name="Geyer C."/>
            <person name="Sichtig H."/>
        </authorList>
    </citation>
    <scope>NUCLEOTIDE SEQUENCE [LARGE SCALE GENOMIC DNA]</scope>
    <source>
        <strain evidence="13">ATCC 33809</strain>
    </source>
</reference>
<feature type="active site" description="Nucleophile" evidence="7">
    <location>
        <position position="281"/>
    </location>
</feature>
<feature type="binding site" evidence="7">
    <location>
        <position position="90"/>
    </location>
    <ligand>
        <name>K(+)</name>
        <dbReference type="ChEBI" id="CHEBI:29103"/>
        <label>1</label>
    </ligand>
</feature>
<dbReference type="InterPro" id="IPR029510">
    <property type="entry name" value="Ald_DH_CS_GLU"/>
</dbReference>
<dbReference type="InterPro" id="IPR015590">
    <property type="entry name" value="Aldehyde_DH_dom"/>
</dbReference>
<dbReference type="FunFam" id="3.40.605.10:FF:000007">
    <property type="entry name" value="NAD/NADP-dependent betaine aldehyde dehydrogenase"/>
    <property type="match status" value="1"/>
</dbReference>
<comment type="pathway">
    <text evidence="7">Amine and polyamine biosynthesis; betaine biosynthesis via choline pathway; betaine from betaine aldehyde: step 1/1.</text>
</comment>
<dbReference type="Proteomes" id="UP000057088">
    <property type="component" value="Chromosome 2"/>
</dbReference>
<feature type="binding site" evidence="7">
    <location>
        <begin position="147"/>
        <end position="149"/>
    </location>
    <ligand>
        <name>NAD(+)</name>
        <dbReference type="ChEBI" id="CHEBI:57540"/>
    </ligand>
</feature>
<dbReference type="GeneID" id="29386279"/>
<sequence>MEKASLYIDGALKHASSGETFTSYNPATGEPLAVLGLASAQDVQDAIDSAQRGFAIWSAMTAVERSRILLKAVAILRERNDELALLEVLDTGKPIQEADCVDIATGADVIEYFAGLAPALQGEQQPLSASQFFYTRKEPLGICAGIGAWNYPMQIAMWKSAPALAAGNAMIFKPSEETPLSALKLAEIFTEAGLPDGVFNVVQGDGRVGQMLTAHPAIAKVSFTGETGTGKAVMADSARTLKSVTMELGGKSPLLVFDDAKLDQAVSATITANFYTQGEVCTNGTRVYVHENLYDAFIDQLKRRTEKLIVGDPQDPNTQIGALISKNHMHKVLAAIDSAKTSGAKLLTGGYQVTDNGLANGNFVAPTVFVDCDEAMSFVQQEIFGPVMAVMKFSDEQEVIQRANNTHYGLAAGVFTQNLSRAHRVIHQLQAGICWINTWGDSPAPMPVGGFKLSGVGRENGIETLNHYTQTKSVLVELDDFVGPYA</sequence>
<dbReference type="RefSeq" id="WP_061057071.1">
    <property type="nucleotide sequence ID" value="NZ_CABLBX010000015.1"/>
</dbReference>
<evidence type="ECO:0000313" key="13">
    <source>
        <dbReference type="Proteomes" id="UP000057088"/>
    </source>
</evidence>
<dbReference type="PROSITE" id="PS00070">
    <property type="entry name" value="ALDEHYDE_DEHYDR_CYS"/>
    <property type="match status" value="1"/>
</dbReference>
<dbReference type="EMBL" id="UHIP01000001">
    <property type="protein sequence ID" value="SUP30190.1"/>
    <property type="molecule type" value="Genomic_DNA"/>
</dbReference>
<feature type="binding site" evidence="7">
    <location>
        <position position="455"/>
    </location>
    <ligand>
        <name>K(+)</name>
        <dbReference type="ChEBI" id="CHEBI:29103"/>
        <label>2</label>
    </ligand>
</feature>
<reference evidence="11" key="2">
    <citation type="submission" date="2018-01" db="EMBL/GenBank/DDBJ databases">
        <title>FDA dAtabase for Regulatory Grade micrObial Sequences (FDA-ARGOS): Supporting development and validation of Infectious Disease Dx tests.</title>
        <authorList>
            <person name="Hoffmann M."/>
            <person name="Allard M."/>
            <person name="Evans P."/>
            <person name="Brown E."/>
            <person name="Tallon L."/>
            <person name="Sadzewicz L."/>
            <person name="Sengamalay N."/>
            <person name="Ott S."/>
            <person name="Godinez A."/>
            <person name="Nagaraj S."/>
            <person name="Vyas G."/>
            <person name="Aluvathingal J."/>
            <person name="Nadendla S."/>
            <person name="Geyer C."/>
            <person name="Sichtig H."/>
        </authorList>
    </citation>
    <scope>NUCLEOTIDE SEQUENCE</scope>
    <source>
        <strain evidence="11">ATCC 33809</strain>
    </source>
</reference>
<feature type="binding site" description="covalent" evidence="7">
    <location>
        <position position="281"/>
    </location>
    <ligand>
        <name>NAD(+)</name>
        <dbReference type="ChEBI" id="CHEBI:57540"/>
    </ligand>
</feature>
<evidence type="ECO:0000313" key="12">
    <source>
        <dbReference type="EMBL" id="SUP30190.1"/>
    </source>
</evidence>
<dbReference type="KEGG" id="vfl:AL536_20525"/>
<dbReference type="Gene3D" id="3.40.309.10">
    <property type="entry name" value="Aldehyde Dehydrogenase, Chain A, domain 2"/>
    <property type="match status" value="1"/>
</dbReference>
<evidence type="ECO:0000256" key="8">
    <source>
        <dbReference type="PROSITE-ProRule" id="PRU10007"/>
    </source>
</evidence>
<dbReference type="FunFam" id="3.40.309.10:FF:000012">
    <property type="entry name" value="Betaine aldehyde dehydrogenase"/>
    <property type="match status" value="1"/>
</dbReference>
<dbReference type="InterPro" id="IPR016161">
    <property type="entry name" value="Ald_DH/histidinol_DH"/>
</dbReference>
<dbReference type="Pfam" id="PF00171">
    <property type="entry name" value="Aldedh"/>
    <property type="match status" value="1"/>
</dbReference>
<dbReference type="CDD" id="cd07090">
    <property type="entry name" value="ALDH_F9_TMBADH"/>
    <property type="match status" value="1"/>
</dbReference>
<keyword evidence="5 7" id="KW-0520">NAD</keyword>
<evidence type="ECO:0000256" key="7">
    <source>
        <dbReference type="HAMAP-Rule" id="MF_00804"/>
    </source>
</evidence>
<feature type="binding site" evidence="7">
    <location>
        <position position="23"/>
    </location>
    <ligand>
        <name>K(+)</name>
        <dbReference type="ChEBI" id="CHEBI:29103"/>
        <label>1</label>
    </ligand>
</feature>
<protein>
    <recommendedName>
        <fullName evidence="7">Betaine aldehyde dehydrogenase</fullName>
        <shortName evidence="7">BADH</shortName>
        <ecNumber evidence="7">1.2.1.8</ecNumber>
    </recommendedName>
</protein>
<dbReference type="GO" id="GO:0019285">
    <property type="term" value="P:glycine betaine biosynthetic process from choline"/>
    <property type="evidence" value="ECO:0007669"/>
    <property type="project" value="UniProtKB-UniRule"/>
</dbReference>
<feature type="binding site" evidence="7">
    <location>
        <begin position="173"/>
        <end position="176"/>
    </location>
    <ligand>
        <name>NAD(+)</name>
        <dbReference type="ChEBI" id="CHEBI:57540"/>
    </ligand>
</feature>
<feature type="active site" evidence="8">
    <location>
        <position position="247"/>
    </location>
</feature>
<organism evidence="12 14">
    <name type="scientific">Vibrio fluvialis</name>
    <dbReference type="NCBI Taxonomy" id="676"/>
    <lineage>
        <taxon>Bacteria</taxon>
        <taxon>Pseudomonadati</taxon>
        <taxon>Pseudomonadota</taxon>
        <taxon>Gammaproteobacteria</taxon>
        <taxon>Vibrionales</taxon>
        <taxon>Vibrionaceae</taxon>
        <taxon>Vibrio</taxon>
    </lineage>
</organism>
<comment type="cofactor">
    <cofactor evidence="7">
        <name>K(+)</name>
        <dbReference type="ChEBI" id="CHEBI:29103"/>
    </cofactor>
    <text evidence="7">Binds 2 potassium ions per subunit.</text>
</comment>
<dbReference type="SUPFAM" id="SSF53720">
    <property type="entry name" value="ALDH-like"/>
    <property type="match status" value="1"/>
</dbReference>
<feature type="domain" description="Aldehyde dehydrogenase" evidence="10">
    <location>
        <begin position="16"/>
        <end position="474"/>
    </location>
</feature>
<comment type="function">
    <text evidence="7">Involved in the biosynthesis of the osmoprotectant glycine betaine. Catalyzes the irreversible oxidation of betaine aldehyde to the corresponding acid.</text>
</comment>
<evidence type="ECO:0000256" key="2">
    <source>
        <dbReference type="ARBA" id="ARBA00022723"/>
    </source>
</evidence>
<comment type="subunit">
    <text evidence="7">Dimer of dimers.</text>
</comment>
<dbReference type="Gene3D" id="3.40.605.10">
    <property type="entry name" value="Aldehyde Dehydrogenase, Chain A, domain 1"/>
    <property type="match status" value="1"/>
</dbReference>
<evidence type="ECO:0000256" key="4">
    <source>
        <dbReference type="ARBA" id="ARBA00023002"/>
    </source>
</evidence>
<feature type="binding site" evidence="7">
    <location>
        <position position="452"/>
    </location>
    <ligand>
        <name>K(+)</name>
        <dbReference type="ChEBI" id="CHEBI:29103"/>
        <label>2</label>
    </ligand>
</feature>
<dbReference type="NCBIfam" id="NF009725">
    <property type="entry name" value="PRK13252.1"/>
    <property type="match status" value="1"/>
</dbReference>
<dbReference type="PROSITE" id="PS00687">
    <property type="entry name" value="ALDEHYDE_DEHYDR_GLU"/>
    <property type="match status" value="1"/>
</dbReference>
<dbReference type="InterPro" id="IPR016160">
    <property type="entry name" value="Ald_DH_CS_CYS"/>
</dbReference>
<keyword evidence="4 7" id="KW-0560">Oxidoreductase</keyword>
<dbReference type="InterPro" id="IPR011264">
    <property type="entry name" value="BADH"/>
</dbReference>